<evidence type="ECO:0000313" key="6">
    <source>
        <dbReference type="Proteomes" id="UP000307768"/>
    </source>
</evidence>
<dbReference type="Proteomes" id="UP000307768">
    <property type="component" value="Unassembled WGS sequence"/>
</dbReference>
<feature type="domain" description="HTH luxR-type" evidence="4">
    <location>
        <begin position="464"/>
        <end position="529"/>
    </location>
</feature>
<dbReference type="EMBL" id="VDFQ02000002">
    <property type="protein sequence ID" value="KAA1423301.1"/>
    <property type="molecule type" value="Genomic_DNA"/>
</dbReference>
<evidence type="ECO:0000259" key="4">
    <source>
        <dbReference type="PROSITE" id="PS50043"/>
    </source>
</evidence>
<dbReference type="Pfam" id="PF00196">
    <property type="entry name" value="GerE"/>
    <property type="match status" value="1"/>
</dbReference>
<dbReference type="PANTHER" id="PTHR44688:SF16">
    <property type="entry name" value="DNA-BINDING TRANSCRIPTIONAL ACTIVATOR DEVR_DOSR"/>
    <property type="match status" value="1"/>
</dbReference>
<name>A0A5Q6RYY8_9ACTN</name>
<evidence type="ECO:0000256" key="3">
    <source>
        <dbReference type="ARBA" id="ARBA00023163"/>
    </source>
</evidence>
<proteinExistence type="predicted"/>
<accession>A0A5Q6RYY8</accession>
<gene>
    <name evidence="5" type="ORF">FE697_006675</name>
</gene>
<dbReference type="SUPFAM" id="SSF46894">
    <property type="entry name" value="C-terminal effector domain of the bipartite response regulators"/>
    <property type="match status" value="1"/>
</dbReference>
<dbReference type="InterPro" id="IPR000792">
    <property type="entry name" value="Tscrpt_reg_LuxR_C"/>
</dbReference>
<dbReference type="Gene3D" id="1.25.40.10">
    <property type="entry name" value="Tetratricopeptide repeat domain"/>
    <property type="match status" value="2"/>
</dbReference>
<dbReference type="GO" id="GO:0003677">
    <property type="term" value="F:DNA binding"/>
    <property type="evidence" value="ECO:0007669"/>
    <property type="project" value="UniProtKB-KW"/>
</dbReference>
<dbReference type="PROSITE" id="PS00622">
    <property type="entry name" value="HTH_LUXR_1"/>
    <property type="match status" value="1"/>
</dbReference>
<evidence type="ECO:0000256" key="2">
    <source>
        <dbReference type="ARBA" id="ARBA00023125"/>
    </source>
</evidence>
<dbReference type="Gene3D" id="1.10.10.10">
    <property type="entry name" value="Winged helix-like DNA-binding domain superfamily/Winged helix DNA-binding domain"/>
    <property type="match status" value="1"/>
</dbReference>
<dbReference type="GO" id="GO:0006355">
    <property type="term" value="P:regulation of DNA-templated transcription"/>
    <property type="evidence" value="ECO:0007669"/>
    <property type="project" value="InterPro"/>
</dbReference>
<dbReference type="OrthoDB" id="27092at2"/>
<dbReference type="PROSITE" id="PS50043">
    <property type="entry name" value="HTH_LUXR_2"/>
    <property type="match status" value="1"/>
</dbReference>
<keyword evidence="1" id="KW-0805">Transcription regulation</keyword>
<keyword evidence="3" id="KW-0804">Transcription</keyword>
<dbReference type="CDD" id="cd06170">
    <property type="entry name" value="LuxR_C_like"/>
    <property type="match status" value="1"/>
</dbReference>
<dbReference type="AlphaFoldDB" id="A0A5Q6RYY8"/>
<protein>
    <recommendedName>
        <fullName evidence="4">HTH luxR-type domain-containing protein</fullName>
    </recommendedName>
</protein>
<dbReference type="InterPro" id="IPR036388">
    <property type="entry name" value="WH-like_DNA-bd_sf"/>
</dbReference>
<dbReference type="InterPro" id="IPR016032">
    <property type="entry name" value="Sig_transdc_resp-reg_C-effctor"/>
</dbReference>
<organism evidence="5 6">
    <name type="scientific">Mumia zhuanghuii</name>
    <dbReference type="NCBI Taxonomy" id="2585211"/>
    <lineage>
        <taxon>Bacteria</taxon>
        <taxon>Bacillati</taxon>
        <taxon>Actinomycetota</taxon>
        <taxon>Actinomycetes</taxon>
        <taxon>Propionibacteriales</taxon>
        <taxon>Nocardioidaceae</taxon>
        <taxon>Mumia</taxon>
    </lineage>
</organism>
<dbReference type="PRINTS" id="PR00038">
    <property type="entry name" value="HTHLUXR"/>
</dbReference>
<evidence type="ECO:0000256" key="1">
    <source>
        <dbReference type="ARBA" id="ARBA00023015"/>
    </source>
</evidence>
<dbReference type="PANTHER" id="PTHR44688">
    <property type="entry name" value="DNA-BINDING TRANSCRIPTIONAL ACTIVATOR DEVR_DOSR"/>
    <property type="match status" value="1"/>
</dbReference>
<comment type="caution">
    <text evidence="5">The sequence shown here is derived from an EMBL/GenBank/DDBJ whole genome shotgun (WGS) entry which is preliminary data.</text>
</comment>
<evidence type="ECO:0000313" key="5">
    <source>
        <dbReference type="EMBL" id="KAA1423301.1"/>
    </source>
</evidence>
<keyword evidence="2" id="KW-0238">DNA-binding</keyword>
<sequence>MAPPPSYAERVPDWPVEYETLSEADRGHDLPAEDLERLAVAAFMLGRDDEVVPLRERAIHDYVADGRRADAVACGFWIGWHLMMRGDLAQAQGWTARLRRLADDDPRLEGMLAQQTAVARMWGGDPAGALPDFERSVAIAARGAETDVLVLALLGRGRCLQLLGRDDECMVVMDEAMTYVSAGRVQPQVAGLLYCAVIDMCMGHFDLARAQEWTRALTAWIDDHDGAVAYRGTCLVHRAEILQLRGAWTEAAERAVEACALLDIRPEPAVAAAHYRVGELARLRGRLDEAEAAYERASELGLEVQPGLALLRLAQGRPDAALAGLDRVLGESSDDPRARPLQLAARVEICLAAGAVGAAEDAAASLAMLSGPEAPPFLCALVEHATGAVLLARGEARDALPRLRRAWTLWRDVDAPYEAARARSLVARACDALGDTDAAVMEADAARAALDRLGAVGEPFGVAGTTVDGPLSPRELEVLRLVATGATNRAIAAELVLSEKTVARHVSNIFGKLALPNRAAATAYAFEHRLV</sequence>
<reference evidence="5 6" key="1">
    <citation type="submission" date="2019-09" db="EMBL/GenBank/DDBJ databases">
        <title>Mumia zhuanghuii sp. nov. isolated from the intestinal contents of plateau pika (Ochotona curzoniae) in the Qinghai-Tibet plateau of China.</title>
        <authorList>
            <person name="Tian Z."/>
        </authorList>
    </citation>
    <scope>NUCLEOTIDE SEQUENCE [LARGE SCALE GENOMIC DNA]</scope>
    <source>
        <strain evidence="6">350</strain>
    </source>
</reference>
<dbReference type="SUPFAM" id="SSF48452">
    <property type="entry name" value="TPR-like"/>
    <property type="match status" value="2"/>
</dbReference>
<dbReference type="InterPro" id="IPR011990">
    <property type="entry name" value="TPR-like_helical_dom_sf"/>
</dbReference>
<dbReference type="SMART" id="SM00421">
    <property type="entry name" value="HTH_LUXR"/>
    <property type="match status" value="1"/>
</dbReference>